<organism evidence="2 3">
    <name type="scientific">Cryphonectria parasitica (strain ATCC 38755 / EP155)</name>
    <dbReference type="NCBI Taxonomy" id="660469"/>
    <lineage>
        <taxon>Eukaryota</taxon>
        <taxon>Fungi</taxon>
        <taxon>Dikarya</taxon>
        <taxon>Ascomycota</taxon>
        <taxon>Pezizomycotina</taxon>
        <taxon>Sordariomycetes</taxon>
        <taxon>Sordariomycetidae</taxon>
        <taxon>Diaporthales</taxon>
        <taxon>Cryphonectriaceae</taxon>
        <taxon>Cryphonectria-Endothia species complex</taxon>
        <taxon>Cryphonectria</taxon>
    </lineage>
</organism>
<accession>A0A9P5CMK0</accession>
<dbReference type="GeneID" id="63842514"/>
<dbReference type="PANTHER" id="PTHR38166:SF1">
    <property type="entry name" value="C2H2-TYPE DOMAIN-CONTAINING PROTEIN"/>
    <property type="match status" value="1"/>
</dbReference>
<comment type="caution">
    <text evidence="2">The sequence shown here is derived from an EMBL/GenBank/DDBJ whole genome shotgun (WGS) entry which is preliminary data.</text>
</comment>
<dbReference type="RefSeq" id="XP_040775440.1">
    <property type="nucleotide sequence ID" value="XM_040925385.1"/>
</dbReference>
<evidence type="ECO:0008006" key="4">
    <source>
        <dbReference type="Google" id="ProtNLM"/>
    </source>
</evidence>
<evidence type="ECO:0000256" key="1">
    <source>
        <dbReference type="SAM" id="MobiDB-lite"/>
    </source>
</evidence>
<keyword evidence="3" id="KW-1185">Reference proteome</keyword>
<dbReference type="EMBL" id="MU032348">
    <property type="protein sequence ID" value="KAF3764479.1"/>
    <property type="molecule type" value="Genomic_DNA"/>
</dbReference>
<feature type="region of interest" description="Disordered" evidence="1">
    <location>
        <begin position="91"/>
        <end position="152"/>
    </location>
</feature>
<protein>
    <recommendedName>
        <fullName evidence="4">C2H2-type domain-containing protein</fullName>
    </recommendedName>
</protein>
<dbReference type="Proteomes" id="UP000803844">
    <property type="component" value="Unassembled WGS sequence"/>
</dbReference>
<dbReference type="AlphaFoldDB" id="A0A9P5CMK0"/>
<sequence>MSGSICVHDDEQAPGARGAEGPPERADIALPSSIRLDGHSQEPAWVENLVDPEFVSGTNGWLHESNSTLFFYCSNPIQSIWNPSNFDSDLSMTFPEPNPPSNIQTHHSVSPSSSKRSGSEVQFEDLVQVAGAKKARRASSSGGGAGSQEQQSPLACPFLRHDLIKHRGCLHNKLPRIKDVKQHLERKHAQPKNYCARCSDIFRSSEARDEHVRQGTCEMKPKVTFDGISDEQMKELGKSLGRSRGKGDEEKWFQLWDSIFPEEQRPASAFQGSDLTELLPVYRKALWEVWTSKGLEFKKRVLSENGLAGQTDYEPSLLDGIVRALLDEMEREVACLLA</sequence>
<evidence type="ECO:0000313" key="3">
    <source>
        <dbReference type="Proteomes" id="UP000803844"/>
    </source>
</evidence>
<dbReference type="OrthoDB" id="3521097at2759"/>
<feature type="region of interest" description="Disordered" evidence="1">
    <location>
        <begin position="1"/>
        <end position="26"/>
    </location>
</feature>
<dbReference type="PANTHER" id="PTHR38166">
    <property type="entry name" value="C2H2-TYPE DOMAIN-CONTAINING PROTEIN-RELATED"/>
    <property type="match status" value="1"/>
</dbReference>
<proteinExistence type="predicted"/>
<gene>
    <name evidence="2" type="ORF">M406DRAFT_70985</name>
</gene>
<reference evidence="2" key="1">
    <citation type="journal article" date="2020" name="Phytopathology">
        <title>Genome sequence of the chestnut blight fungus Cryphonectria parasitica EP155: A fundamental resource for an archetypical invasive plant pathogen.</title>
        <authorList>
            <person name="Crouch J.A."/>
            <person name="Dawe A."/>
            <person name="Aerts A."/>
            <person name="Barry K."/>
            <person name="Churchill A.C.L."/>
            <person name="Grimwood J."/>
            <person name="Hillman B."/>
            <person name="Milgroom M.G."/>
            <person name="Pangilinan J."/>
            <person name="Smith M."/>
            <person name="Salamov A."/>
            <person name="Schmutz J."/>
            <person name="Yadav J."/>
            <person name="Grigoriev I.V."/>
            <person name="Nuss D."/>
        </authorList>
    </citation>
    <scope>NUCLEOTIDE SEQUENCE</scope>
    <source>
        <strain evidence="2">EP155</strain>
    </source>
</reference>
<evidence type="ECO:0000313" key="2">
    <source>
        <dbReference type="EMBL" id="KAF3764479.1"/>
    </source>
</evidence>
<name>A0A9P5CMK0_CRYP1</name>